<evidence type="ECO:0000313" key="7">
    <source>
        <dbReference type="EMBL" id="MDZ5459308.1"/>
    </source>
</evidence>
<comment type="caution">
    <text evidence="7">The sequence shown here is derived from an EMBL/GenBank/DDBJ whole genome shotgun (WGS) entry which is preliminary data.</text>
</comment>
<evidence type="ECO:0000313" key="8">
    <source>
        <dbReference type="Proteomes" id="UP001293718"/>
    </source>
</evidence>
<keyword evidence="3" id="KW-0732">Signal</keyword>
<sequence length="177" mass="18876">MSRAAHRLGLVVGVLGVLLVLGALVVHVLGLRWNSTASIPRGLYISTGEPVRPGAYVFVCPPPTEPFVLARARGYLDGGACPGQFQGLMKLVVAADHDRVEFAADAVRVNGYALPASRRIEKDGMGRPLPHPVSASTTLDHEVLLMGEGNPKSFDARYFGPVPVSQVQAVIRPVLTF</sequence>
<keyword evidence="4" id="KW-0574">Periplasm</keyword>
<accession>A0ABU5IK79</accession>
<evidence type="ECO:0000256" key="2">
    <source>
        <dbReference type="ARBA" id="ARBA00005849"/>
    </source>
</evidence>
<dbReference type="InterPro" id="IPR036286">
    <property type="entry name" value="LexA/Signal_pep-like_sf"/>
</dbReference>
<dbReference type="EMBL" id="JAXOJX010000041">
    <property type="protein sequence ID" value="MDZ5459308.1"/>
    <property type="molecule type" value="Genomic_DNA"/>
</dbReference>
<evidence type="ECO:0000259" key="6">
    <source>
        <dbReference type="Pfam" id="PF10502"/>
    </source>
</evidence>
<dbReference type="InterPro" id="IPR019533">
    <property type="entry name" value="Peptidase_S26"/>
</dbReference>
<protein>
    <submittedName>
        <fullName evidence="7">Conjugative transfer signal peptidase TraF</fullName>
    </submittedName>
</protein>
<dbReference type="NCBIfam" id="NF010459">
    <property type="entry name" value="PRK13884.1"/>
    <property type="match status" value="1"/>
</dbReference>
<dbReference type="Pfam" id="PF10502">
    <property type="entry name" value="Peptidase_S26"/>
    <property type="match status" value="1"/>
</dbReference>
<name>A0ABU5IK79_9BURK</name>
<dbReference type="Proteomes" id="UP001293718">
    <property type="component" value="Unassembled WGS sequence"/>
</dbReference>
<dbReference type="InterPro" id="IPR014139">
    <property type="entry name" value="Peptidase_S26C_TraF"/>
</dbReference>
<comment type="similarity">
    <text evidence="2">Belongs to the peptidase S26C family.</text>
</comment>
<comment type="subcellular location">
    <subcellularLocation>
        <location evidence="1">Periplasm</location>
    </subcellularLocation>
</comment>
<keyword evidence="5" id="KW-0184">Conjugation</keyword>
<organism evidence="7 8">
    <name type="scientific">Azohydromonas lata</name>
    <dbReference type="NCBI Taxonomy" id="45677"/>
    <lineage>
        <taxon>Bacteria</taxon>
        <taxon>Pseudomonadati</taxon>
        <taxon>Pseudomonadota</taxon>
        <taxon>Betaproteobacteria</taxon>
        <taxon>Burkholderiales</taxon>
        <taxon>Sphaerotilaceae</taxon>
        <taxon>Azohydromonas</taxon>
    </lineage>
</organism>
<dbReference type="RefSeq" id="WP_322467089.1">
    <property type="nucleotide sequence ID" value="NZ_JAXOJX010000041.1"/>
</dbReference>
<gene>
    <name evidence="7" type="primary">traF</name>
    <name evidence="7" type="ORF">SM757_22275</name>
</gene>
<dbReference type="SUPFAM" id="SSF51306">
    <property type="entry name" value="LexA/Signal peptidase"/>
    <property type="match status" value="1"/>
</dbReference>
<evidence type="ECO:0000256" key="4">
    <source>
        <dbReference type="ARBA" id="ARBA00022764"/>
    </source>
</evidence>
<evidence type="ECO:0000256" key="3">
    <source>
        <dbReference type="ARBA" id="ARBA00022729"/>
    </source>
</evidence>
<dbReference type="NCBIfam" id="TIGR02771">
    <property type="entry name" value="TraF_Ti"/>
    <property type="match status" value="1"/>
</dbReference>
<reference evidence="7 8" key="1">
    <citation type="submission" date="2023-11" db="EMBL/GenBank/DDBJ databases">
        <title>Draft genome of Azohydromonas lata strain H1 (DSM1123), a polyhydroxyalkanoate producer.</title>
        <authorList>
            <person name="Traversa D."/>
            <person name="D'Addabbo P."/>
            <person name="Pazzani C."/>
            <person name="Manzari C."/>
            <person name="Chiara M."/>
            <person name="Scrascia M."/>
        </authorList>
    </citation>
    <scope>NUCLEOTIDE SEQUENCE [LARGE SCALE GENOMIC DNA]</scope>
    <source>
        <strain evidence="7 8">H1</strain>
    </source>
</reference>
<evidence type="ECO:0000256" key="5">
    <source>
        <dbReference type="ARBA" id="ARBA00022971"/>
    </source>
</evidence>
<evidence type="ECO:0000256" key="1">
    <source>
        <dbReference type="ARBA" id="ARBA00004418"/>
    </source>
</evidence>
<proteinExistence type="inferred from homology"/>
<keyword evidence="8" id="KW-1185">Reference proteome</keyword>
<dbReference type="Gene3D" id="2.10.109.10">
    <property type="entry name" value="Umud Fragment, subunit A"/>
    <property type="match status" value="1"/>
</dbReference>
<feature type="domain" description="Peptidase S26" evidence="6">
    <location>
        <begin position="11"/>
        <end position="171"/>
    </location>
</feature>